<reference evidence="6 7" key="1">
    <citation type="journal article" date="2011" name="Genome Biol.">
        <title>Comparative genome sequence analysis underscores mycoparasitism as the ancestral life style of Trichoderma.</title>
        <authorList>
            <person name="Kubicek C.P."/>
            <person name="Herrera-Estrella A."/>
            <person name="Seidl-Seiboth V."/>
            <person name="Martinez D.A."/>
            <person name="Druzhinina I.S."/>
            <person name="Thon M."/>
            <person name="Zeilinger S."/>
            <person name="Casas-Flores S."/>
            <person name="Horwitz B.A."/>
            <person name="Mukherjee P.K."/>
            <person name="Mukherjee M."/>
            <person name="Kredics L."/>
            <person name="Alcaraz L.D."/>
            <person name="Aerts A."/>
            <person name="Antal Z."/>
            <person name="Atanasova L."/>
            <person name="Cervantes-Badillo M.G."/>
            <person name="Challacombe J."/>
            <person name="Chertkov O."/>
            <person name="McCluskey K."/>
            <person name="Coulpier F."/>
            <person name="Deshpande N."/>
            <person name="von Doehren H."/>
            <person name="Ebbole D.J."/>
            <person name="Esquivel-Naranjo E.U."/>
            <person name="Fekete E."/>
            <person name="Flipphi M."/>
            <person name="Glaser F."/>
            <person name="Gomez-Rodriguez E.Y."/>
            <person name="Gruber S."/>
            <person name="Han C."/>
            <person name="Henrissat B."/>
            <person name="Hermosa R."/>
            <person name="Hernandez-Onate M."/>
            <person name="Karaffa L."/>
            <person name="Kosti I."/>
            <person name="Le Crom S."/>
            <person name="Lindquist E."/>
            <person name="Lucas S."/>
            <person name="Luebeck M."/>
            <person name="Luebeck P.S."/>
            <person name="Margeot A."/>
            <person name="Metz B."/>
            <person name="Misra M."/>
            <person name="Nevalainen H."/>
            <person name="Omann M."/>
            <person name="Packer N."/>
            <person name="Perrone G."/>
            <person name="Uresti-Rivera E.E."/>
            <person name="Salamov A."/>
            <person name="Schmoll M."/>
            <person name="Seiboth B."/>
            <person name="Shapiro H."/>
            <person name="Sukno S."/>
            <person name="Tamayo-Ramos J.A."/>
            <person name="Tisch D."/>
            <person name="Wiest A."/>
            <person name="Wilkinson H.H."/>
            <person name="Zhang M."/>
            <person name="Coutinho P.M."/>
            <person name="Kenerley C.M."/>
            <person name="Monte E."/>
            <person name="Baker S.E."/>
            <person name="Grigoriev I.V."/>
        </authorList>
    </citation>
    <scope>NUCLEOTIDE SEQUENCE [LARGE SCALE GENOMIC DNA]</scope>
    <source>
        <strain evidence="7">ATCC 20476 / IMI 206040</strain>
    </source>
</reference>
<name>G9NFX8_HYPAI</name>
<dbReference type="Proteomes" id="UP000005426">
    <property type="component" value="Unassembled WGS sequence"/>
</dbReference>
<dbReference type="HOGENOM" id="CLU_051542_0_0_1"/>
<dbReference type="AlphaFoldDB" id="G9NFX8"/>
<evidence type="ECO:0000256" key="2">
    <source>
        <dbReference type="ARBA" id="ARBA00022679"/>
    </source>
</evidence>
<evidence type="ECO:0000256" key="4">
    <source>
        <dbReference type="ARBA" id="ARBA00038314"/>
    </source>
</evidence>
<gene>
    <name evidence="6" type="ORF">TRIATDRAFT_45364</name>
</gene>
<dbReference type="OrthoDB" id="2094832at2759"/>
<organism evidence="6 7">
    <name type="scientific">Hypocrea atroviridis (strain ATCC 20476 / IMI 206040)</name>
    <name type="common">Trichoderma atroviride</name>
    <dbReference type="NCBI Taxonomy" id="452589"/>
    <lineage>
        <taxon>Eukaryota</taxon>
        <taxon>Fungi</taxon>
        <taxon>Dikarya</taxon>
        <taxon>Ascomycota</taxon>
        <taxon>Pezizomycotina</taxon>
        <taxon>Sordariomycetes</taxon>
        <taxon>Hypocreomycetidae</taxon>
        <taxon>Hypocreales</taxon>
        <taxon>Hypocreaceae</taxon>
        <taxon>Trichoderma</taxon>
    </lineage>
</organism>
<dbReference type="KEGG" id="tatv:25784638"/>
<dbReference type="OMA" id="GRQIGTH"/>
<dbReference type="STRING" id="452589.G9NFX8"/>
<proteinExistence type="inferred from homology"/>
<dbReference type="PANTHER" id="PTHR35897:SF1">
    <property type="entry name" value="METHYLTRANSFERASE AUSD"/>
    <property type="match status" value="1"/>
</dbReference>
<keyword evidence="2" id="KW-0808">Transferase</keyword>
<keyword evidence="7" id="KW-1185">Reference proteome</keyword>
<dbReference type="Gene3D" id="3.40.50.150">
    <property type="entry name" value="Vaccinia Virus protein VP39"/>
    <property type="match status" value="1"/>
</dbReference>
<feature type="domain" description="Methyltransferase" evidence="5">
    <location>
        <begin position="101"/>
        <end position="199"/>
    </location>
</feature>
<dbReference type="InterPro" id="IPR029063">
    <property type="entry name" value="SAM-dependent_MTases_sf"/>
</dbReference>
<dbReference type="eggNOG" id="ENOG502S21N">
    <property type="taxonomic scope" value="Eukaryota"/>
</dbReference>
<dbReference type="InterPro" id="IPR051654">
    <property type="entry name" value="Meroterpenoid_MTases"/>
</dbReference>
<sequence>MNDESALERWKRFTYVDNLPEDIGPFRKLLEEYSNIPPEEVDGLLLRTRERLWEVAMYPCIGRWSFLNLQSVRDPHFYTVVERLRRSADSGAASSYPEALLDIGCCVGQLLRKLVQDGIDPTRLFGTDLHPEFISIGAELFRDEASGLTFAAGDMLNPDDEALGILNGKITLVHAGNFFHLFTWEEQVVIGMRIVRFMHPETVDAIIFGRQIGTHSPRERQGRRKSFLHNEESLQRLWNEVGAKTGTRWRVSMDINEEKMVDIPGFGEEDRYVRFGIYQFPIEKKG</sequence>
<evidence type="ECO:0000313" key="6">
    <source>
        <dbReference type="EMBL" id="EHK50190.1"/>
    </source>
</evidence>
<protein>
    <recommendedName>
        <fullName evidence="5">Methyltransferase domain-containing protein</fullName>
    </recommendedName>
</protein>
<keyword evidence="3" id="KW-0949">S-adenosyl-L-methionine</keyword>
<comment type="pathway">
    <text evidence="1">Secondary metabolite biosynthesis.</text>
</comment>
<dbReference type="Pfam" id="PF13649">
    <property type="entry name" value="Methyltransf_25"/>
    <property type="match status" value="1"/>
</dbReference>
<evidence type="ECO:0000256" key="3">
    <source>
        <dbReference type="ARBA" id="ARBA00022691"/>
    </source>
</evidence>
<comment type="similarity">
    <text evidence="4">Belongs to the class I-like SAM-binding methyltransferase superfamily.</text>
</comment>
<dbReference type="GeneID" id="25784638"/>
<comment type="caution">
    <text evidence="6">The sequence shown here is derived from an EMBL/GenBank/DDBJ whole genome shotgun (WGS) entry which is preliminary data.</text>
</comment>
<dbReference type="PANTHER" id="PTHR35897">
    <property type="entry name" value="METHYLTRANSFERASE AUSD"/>
    <property type="match status" value="1"/>
</dbReference>
<evidence type="ECO:0000259" key="5">
    <source>
        <dbReference type="Pfam" id="PF13649"/>
    </source>
</evidence>
<dbReference type="GO" id="GO:0016740">
    <property type="term" value="F:transferase activity"/>
    <property type="evidence" value="ECO:0007669"/>
    <property type="project" value="UniProtKB-KW"/>
</dbReference>
<accession>G9NFX8</accession>
<dbReference type="EMBL" id="ABDG02000014">
    <property type="protein sequence ID" value="EHK50190.1"/>
    <property type="molecule type" value="Genomic_DNA"/>
</dbReference>
<evidence type="ECO:0000313" key="7">
    <source>
        <dbReference type="Proteomes" id="UP000005426"/>
    </source>
</evidence>
<dbReference type="InterPro" id="IPR041698">
    <property type="entry name" value="Methyltransf_25"/>
</dbReference>
<dbReference type="SUPFAM" id="SSF53335">
    <property type="entry name" value="S-adenosyl-L-methionine-dependent methyltransferases"/>
    <property type="match status" value="1"/>
</dbReference>
<evidence type="ECO:0000256" key="1">
    <source>
        <dbReference type="ARBA" id="ARBA00005179"/>
    </source>
</evidence>
<dbReference type="RefSeq" id="XP_013948346.1">
    <property type="nucleotide sequence ID" value="XM_014092871.1"/>
</dbReference>